<accession>A0A8X6U847</accession>
<dbReference type="AlphaFoldDB" id="A0A8X6U847"/>
<dbReference type="EMBL" id="BMAW01027482">
    <property type="protein sequence ID" value="GFU02296.1"/>
    <property type="molecule type" value="Genomic_DNA"/>
</dbReference>
<feature type="non-terminal residue" evidence="1">
    <location>
        <position position="1"/>
    </location>
</feature>
<evidence type="ECO:0000313" key="2">
    <source>
        <dbReference type="Proteomes" id="UP000887013"/>
    </source>
</evidence>
<comment type="caution">
    <text evidence="1">The sequence shown here is derived from an EMBL/GenBank/DDBJ whole genome shotgun (WGS) entry which is preliminary data.</text>
</comment>
<gene>
    <name evidence="1" type="ORF">NPIL_667471</name>
</gene>
<proteinExistence type="predicted"/>
<keyword evidence="2" id="KW-1185">Reference proteome</keyword>
<dbReference type="Proteomes" id="UP000887013">
    <property type="component" value="Unassembled WGS sequence"/>
</dbReference>
<sequence length="143" mass="15219">GILSDTRRPVQAVTTQIPCGIVSASAVGYDEVPFEGSSPASAVFSLSPGRERVVGVGTALVVSDWIIRNTPARVSDWLRQESQERHLLSRRGVGDFLLDGGYGSRCVELENIISELCHIGVVSSIISSGWSGKAIYGGVMMVL</sequence>
<evidence type="ECO:0000313" key="1">
    <source>
        <dbReference type="EMBL" id="GFU02296.1"/>
    </source>
</evidence>
<reference evidence="1" key="1">
    <citation type="submission" date="2020-08" db="EMBL/GenBank/DDBJ databases">
        <title>Multicomponent nature underlies the extraordinary mechanical properties of spider dragline silk.</title>
        <authorList>
            <person name="Kono N."/>
            <person name="Nakamura H."/>
            <person name="Mori M."/>
            <person name="Yoshida Y."/>
            <person name="Ohtoshi R."/>
            <person name="Malay A.D."/>
            <person name="Moran D.A.P."/>
            <person name="Tomita M."/>
            <person name="Numata K."/>
            <person name="Arakawa K."/>
        </authorList>
    </citation>
    <scope>NUCLEOTIDE SEQUENCE</scope>
</reference>
<name>A0A8X6U847_NEPPI</name>
<organism evidence="1 2">
    <name type="scientific">Nephila pilipes</name>
    <name type="common">Giant wood spider</name>
    <name type="synonym">Nephila maculata</name>
    <dbReference type="NCBI Taxonomy" id="299642"/>
    <lineage>
        <taxon>Eukaryota</taxon>
        <taxon>Metazoa</taxon>
        <taxon>Ecdysozoa</taxon>
        <taxon>Arthropoda</taxon>
        <taxon>Chelicerata</taxon>
        <taxon>Arachnida</taxon>
        <taxon>Araneae</taxon>
        <taxon>Araneomorphae</taxon>
        <taxon>Entelegynae</taxon>
        <taxon>Araneoidea</taxon>
        <taxon>Nephilidae</taxon>
        <taxon>Nephila</taxon>
    </lineage>
</organism>
<protein>
    <submittedName>
        <fullName evidence="1">Uncharacterized protein</fullName>
    </submittedName>
</protein>